<keyword evidence="1" id="KW-0472">Membrane</keyword>
<keyword evidence="1" id="KW-0812">Transmembrane</keyword>
<keyword evidence="3" id="KW-1185">Reference proteome</keyword>
<dbReference type="AlphaFoldDB" id="A0A3N6QWI2"/>
<reference evidence="2 3" key="1">
    <citation type="journal article" date="2018" name="ACS Chem. Biol.">
        <title>Ketoreductase domain dysfunction expands chemodiversity: malyngamide biosynthesis in the cyanobacterium Okeania hirsuta.</title>
        <authorList>
            <person name="Moss N.A."/>
            <person name="Leao T."/>
            <person name="Rankin M."/>
            <person name="McCullough T.M."/>
            <person name="Qu P."/>
            <person name="Korobeynikov A."/>
            <person name="Smith J.L."/>
            <person name="Gerwick L."/>
            <person name="Gerwick W.H."/>
        </authorList>
    </citation>
    <scope>NUCLEOTIDE SEQUENCE [LARGE SCALE GENOMIC DNA]</scope>
    <source>
        <strain evidence="2 3">PAB10Feb10-1</strain>
    </source>
</reference>
<organism evidence="2 3">
    <name type="scientific">Okeania hirsuta</name>
    <dbReference type="NCBI Taxonomy" id="1458930"/>
    <lineage>
        <taxon>Bacteria</taxon>
        <taxon>Bacillati</taxon>
        <taxon>Cyanobacteriota</taxon>
        <taxon>Cyanophyceae</taxon>
        <taxon>Oscillatoriophycideae</taxon>
        <taxon>Oscillatoriales</taxon>
        <taxon>Microcoleaceae</taxon>
        <taxon>Okeania</taxon>
    </lineage>
</organism>
<dbReference type="EMBL" id="RCBY01000069">
    <property type="protein sequence ID" value="RQH42995.1"/>
    <property type="molecule type" value="Genomic_DNA"/>
</dbReference>
<proteinExistence type="predicted"/>
<sequence>MEMIEVNLTTWRIFSIVLSIFVGVVSGMSGYIFTKYQLSQTPSITMEVQKSNSLIYLTGTVIEKPWSKTTESWIAGDGNYYVLDIGDLEIEKRSAEEGVILHVSEAIAFENFAEYVGKTVEAKGEYVDSKPYQPKSAYGSYPMGMDGIPLPRGAGFKVYEIKVLNE</sequence>
<evidence type="ECO:0000256" key="1">
    <source>
        <dbReference type="SAM" id="Phobius"/>
    </source>
</evidence>
<dbReference type="Proteomes" id="UP000269154">
    <property type="component" value="Unassembled WGS sequence"/>
</dbReference>
<name>A0A3N6QWI2_9CYAN</name>
<protein>
    <submittedName>
        <fullName evidence="2">Uncharacterized protein</fullName>
    </submittedName>
</protein>
<evidence type="ECO:0000313" key="3">
    <source>
        <dbReference type="Proteomes" id="UP000269154"/>
    </source>
</evidence>
<accession>A0A3N6QWI2</accession>
<keyword evidence="1" id="KW-1133">Transmembrane helix</keyword>
<gene>
    <name evidence="2" type="ORF">D5R40_13975</name>
</gene>
<feature type="transmembrane region" description="Helical" evidence="1">
    <location>
        <begin position="12"/>
        <end position="33"/>
    </location>
</feature>
<comment type="caution">
    <text evidence="2">The sequence shown here is derived from an EMBL/GenBank/DDBJ whole genome shotgun (WGS) entry which is preliminary data.</text>
</comment>
<dbReference type="RefSeq" id="WP_124145664.1">
    <property type="nucleotide sequence ID" value="NZ_CAWOKI010000107.1"/>
</dbReference>
<evidence type="ECO:0000313" key="2">
    <source>
        <dbReference type="EMBL" id="RQH42995.1"/>
    </source>
</evidence>